<dbReference type="PRINTS" id="PR00367">
    <property type="entry name" value="ETHRSPELEMNT"/>
</dbReference>
<dbReference type="SUPFAM" id="SSF54171">
    <property type="entry name" value="DNA-binding domain"/>
    <property type="match status" value="1"/>
</dbReference>
<dbReference type="PROSITE" id="PS51032">
    <property type="entry name" value="AP2_ERF"/>
    <property type="match status" value="1"/>
</dbReference>
<evidence type="ECO:0000259" key="8">
    <source>
        <dbReference type="PROSITE" id="PS51032"/>
    </source>
</evidence>
<protein>
    <submittedName>
        <fullName evidence="9">OLC1v1021465C1</fullName>
    </submittedName>
</protein>
<evidence type="ECO:0000256" key="3">
    <source>
        <dbReference type="ARBA" id="ARBA00022821"/>
    </source>
</evidence>
<name>A0AAV1BZ97_OLDCO</name>
<evidence type="ECO:0000256" key="2">
    <source>
        <dbReference type="ARBA" id="ARBA00022745"/>
    </source>
</evidence>
<keyword evidence="7" id="KW-0539">Nucleus</keyword>
<feature type="domain" description="AP2/ERF" evidence="8">
    <location>
        <begin position="30"/>
        <end position="87"/>
    </location>
</feature>
<dbReference type="Proteomes" id="UP001161247">
    <property type="component" value="Chromosome 1"/>
</dbReference>
<proteinExistence type="predicted"/>
<evidence type="ECO:0000313" key="10">
    <source>
        <dbReference type="Proteomes" id="UP001161247"/>
    </source>
</evidence>
<sequence length="312" mass="33516">MAPKDKAATAAAAAAATGVAKGHGVSKEVHFRGVRKRPWGRYAAEIRDPNKKSRVWLGTFDTAEEAARAYDAAARDFRGAKAKTNFPMEEDNRTNPNLHQNMLRLSSAAAGINVKDPNFVNKVNNNCNINCYNNLTNNGSPSQSSTVESSSRDAFSPAVAVADSSPSPLDLSLGGAVSMRFPFPNQAQHQHQFRVSQLAGRVAGVMQPPAAMSQAQAALYYDALARHTAVVKAEHGPHHLFYPHTQRVAVALDFLGVAGAGANGVQSESDSSSVVLDLNRNDLRLNNANREVNKRELNLDLDLNLPPPSENA</sequence>
<dbReference type="GO" id="GO:0005634">
    <property type="term" value="C:nucleus"/>
    <property type="evidence" value="ECO:0007669"/>
    <property type="project" value="UniProtKB-SubCell"/>
</dbReference>
<dbReference type="EMBL" id="OX459118">
    <property type="protein sequence ID" value="CAI9087407.1"/>
    <property type="molecule type" value="Genomic_DNA"/>
</dbReference>
<dbReference type="PANTHER" id="PTHR31677">
    <property type="entry name" value="AP2 DOMAIN CLASS TRANSCRIPTION FACTOR"/>
    <property type="match status" value="1"/>
</dbReference>
<dbReference type="InterPro" id="IPR001471">
    <property type="entry name" value="AP2/ERF_dom"/>
</dbReference>
<keyword evidence="10" id="KW-1185">Reference proteome</keyword>
<dbReference type="GO" id="GO:0009873">
    <property type="term" value="P:ethylene-activated signaling pathway"/>
    <property type="evidence" value="ECO:0007669"/>
    <property type="project" value="UniProtKB-KW"/>
</dbReference>
<keyword evidence="6" id="KW-0804">Transcription</keyword>
<dbReference type="Pfam" id="PF00847">
    <property type="entry name" value="AP2"/>
    <property type="match status" value="1"/>
</dbReference>
<evidence type="ECO:0000256" key="6">
    <source>
        <dbReference type="ARBA" id="ARBA00023163"/>
    </source>
</evidence>
<dbReference type="InterPro" id="IPR036955">
    <property type="entry name" value="AP2/ERF_dom_sf"/>
</dbReference>
<keyword evidence="4" id="KW-0805">Transcription regulation</keyword>
<comment type="subcellular location">
    <subcellularLocation>
        <location evidence="1">Nucleus</location>
    </subcellularLocation>
</comment>
<accession>A0AAV1BZ97</accession>
<gene>
    <name evidence="9" type="ORF">OLC1_LOCUS251</name>
</gene>
<keyword evidence="5" id="KW-0238">DNA-binding</keyword>
<evidence type="ECO:0000256" key="4">
    <source>
        <dbReference type="ARBA" id="ARBA00023015"/>
    </source>
</evidence>
<dbReference type="SMART" id="SM00380">
    <property type="entry name" value="AP2"/>
    <property type="match status" value="1"/>
</dbReference>
<dbReference type="PANTHER" id="PTHR31677:SF168">
    <property type="entry name" value="OS01G0797600 PROTEIN"/>
    <property type="match status" value="1"/>
</dbReference>
<dbReference type="FunFam" id="3.30.730.10:FF:000001">
    <property type="entry name" value="Ethylene-responsive transcription factor 2"/>
    <property type="match status" value="1"/>
</dbReference>
<dbReference type="CDD" id="cd00018">
    <property type="entry name" value="AP2"/>
    <property type="match status" value="1"/>
</dbReference>
<evidence type="ECO:0000256" key="1">
    <source>
        <dbReference type="ARBA" id="ARBA00004123"/>
    </source>
</evidence>
<dbReference type="GO" id="GO:0003700">
    <property type="term" value="F:DNA-binding transcription factor activity"/>
    <property type="evidence" value="ECO:0007669"/>
    <property type="project" value="InterPro"/>
</dbReference>
<evidence type="ECO:0000313" key="9">
    <source>
        <dbReference type="EMBL" id="CAI9087407.1"/>
    </source>
</evidence>
<evidence type="ECO:0000256" key="5">
    <source>
        <dbReference type="ARBA" id="ARBA00023125"/>
    </source>
</evidence>
<dbReference type="GO" id="GO:0006952">
    <property type="term" value="P:defense response"/>
    <property type="evidence" value="ECO:0007669"/>
    <property type="project" value="UniProtKB-KW"/>
</dbReference>
<organism evidence="9 10">
    <name type="scientific">Oldenlandia corymbosa var. corymbosa</name>
    <dbReference type="NCBI Taxonomy" id="529605"/>
    <lineage>
        <taxon>Eukaryota</taxon>
        <taxon>Viridiplantae</taxon>
        <taxon>Streptophyta</taxon>
        <taxon>Embryophyta</taxon>
        <taxon>Tracheophyta</taxon>
        <taxon>Spermatophyta</taxon>
        <taxon>Magnoliopsida</taxon>
        <taxon>eudicotyledons</taxon>
        <taxon>Gunneridae</taxon>
        <taxon>Pentapetalae</taxon>
        <taxon>asterids</taxon>
        <taxon>lamiids</taxon>
        <taxon>Gentianales</taxon>
        <taxon>Rubiaceae</taxon>
        <taxon>Rubioideae</taxon>
        <taxon>Spermacoceae</taxon>
        <taxon>Hedyotis-Oldenlandia complex</taxon>
        <taxon>Oldenlandia</taxon>
    </lineage>
</organism>
<keyword evidence="3" id="KW-0611">Plant defense</keyword>
<reference evidence="9" key="1">
    <citation type="submission" date="2023-03" db="EMBL/GenBank/DDBJ databases">
        <authorList>
            <person name="Julca I."/>
        </authorList>
    </citation>
    <scope>NUCLEOTIDE SEQUENCE</scope>
</reference>
<dbReference type="GO" id="GO:0003677">
    <property type="term" value="F:DNA binding"/>
    <property type="evidence" value="ECO:0007669"/>
    <property type="project" value="UniProtKB-KW"/>
</dbReference>
<evidence type="ECO:0000256" key="7">
    <source>
        <dbReference type="ARBA" id="ARBA00023242"/>
    </source>
</evidence>
<dbReference type="Gene3D" id="3.30.730.10">
    <property type="entry name" value="AP2/ERF domain"/>
    <property type="match status" value="1"/>
</dbReference>
<dbReference type="InterPro" id="IPR016177">
    <property type="entry name" value="DNA-bd_dom_sf"/>
</dbReference>
<dbReference type="AlphaFoldDB" id="A0AAV1BZ97"/>
<keyword evidence="2" id="KW-0936">Ethylene signaling pathway</keyword>